<dbReference type="InterPro" id="IPR002625">
    <property type="entry name" value="Smr_dom"/>
</dbReference>
<feature type="compositionally biased region" description="Basic and acidic residues" evidence="1">
    <location>
        <begin position="84"/>
        <end position="103"/>
    </location>
</feature>
<dbReference type="SUPFAM" id="SSF160443">
    <property type="entry name" value="SMR domain-like"/>
    <property type="match status" value="1"/>
</dbReference>
<reference evidence="3" key="1">
    <citation type="submission" date="2017-02" db="EMBL/GenBank/DDBJ databases">
        <authorList>
            <person name="Regsiter A."/>
            <person name="William W."/>
        </authorList>
    </citation>
    <scope>NUCLEOTIDE SEQUENCE</scope>
    <source>
        <strain evidence="3">BdmA 4</strain>
    </source>
</reference>
<protein>
    <submittedName>
        <fullName evidence="3">Smr protein/MutS2</fullName>
    </submittedName>
</protein>
<sequence length="207" mass="23279">MIAVDSSQNKKARAACQAIFSSSPVKQIGFCDMYSGNMDFGKIYEQWEKQQTSRKKSSERAPGDKSGAEAGAFRETLEQWLEAHEPIDKDASTERRTGNDKSAKISAYTRFKRLQPQDELDLHGMRETEARLAVQSFIARCAAKGLEKVSIIHGKGNHSREEQVLVRVVREELERNPHAGKFGFADNQHGGRGATWVRVRQAISRDK</sequence>
<dbReference type="SMART" id="SM00463">
    <property type="entry name" value="SMR"/>
    <property type="match status" value="1"/>
</dbReference>
<feature type="compositionally biased region" description="Basic and acidic residues" evidence="1">
    <location>
        <begin position="56"/>
        <end position="67"/>
    </location>
</feature>
<dbReference type="Gene3D" id="3.30.1370.110">
    <property type="match status" value="1"/>
</dbReference>
<dbReference type="PANTHER" id="PTHR35562:SF2">
    <property type="entry name" value="DNA ENDONUCLEASE SMRA-RELATED"/>
    <property type="match status" value="1"/>
</dbReference>
<dbReference type="PROSITE" id="PS50828">
    <property type="entry name" value="SMR"/>
    <property type="match status" value="1"/>
</dbReference>
<accession>A0A3P3XSP5</accession>
<feature type="region of interest" description="Disordered" evidence="1">
    <location>
        <begin position="48"/>
        <end position="70"/>
    </location>
</feature>
<dbReference type="AlphaFoldDB" id="A0A3P3XSP5"/>
<organism evidence="3">
    <name type="scientific">uncultured spirochete</name>
    <dbReference type="NCBI Taxonomy" id="156406"/>
    <lineage>
        <taxon>Bacteria</taxon>
        <taxon>Pseudomonadati</taxon>
        <taxon>Spirochaetota</taxon>
        <taxon>Spirochaetia</taxon>
        <taxon>Spirochaetales</taxon>
        <taxon>environmental samples</taxon>
    </lineage>
</organism>
<dbReference type="InterPro" id="IPR036063">
    <property type="entry name" value="Smr_dom_sf"/>
</dbReference>
<gene>
    <name evidence="3" type="ORF">SPIRO4BDMA_50813</name>
</gene>
<name>A0A3P3XSP5_9SPIR</name>
<dbReference type="Pfam" id="PF01713">
    <property type="entry name" value="Smr"/>
    <property type="match status" value="1"/>
</dbReference>
<feature type="region of interest" description="Disordered" evidence="1">
    <location>
        <begin position="84"/>
        <end position="104"/>
    </location>
</feature>
<dbReference type="PANTHER" id="PTHR35562">
    <property type="entry name" value="DNA ENDONUCLEASE SMRA-RELATED"/>
    <property type="match status" value="1"/>
</dbReference>
<evidence type="ECO:0000259" key="2">
    <source>
        <dbReference type="PROSITE" id="PS50828"/>
    </source>
</evidence>
<feature type="domain" description="Smr" evidence="2">
    <location>
        <begin position="120"/>
        <end position="200"/>
    </location>
</feature>
<evidence type="ECO:0000256" key="1">
    <source>
        <dbReference type="SAM" id="MobiDB-lite"/>
    </source>
</evidence>
<proteinExistence type="predicted"/>
<dbReference type="EMBL" id="FWDO01000005">
    <property type="protein sequence ID" value="SLM19298.1"/>
    <property type="molecule type" value="Genomic_DNA"/>
</dbReference>
<evidence type="ECO:0000313" key="3">
    <source>
        <dbReference type="EMBL" id="SLM19298.1"/>
    </source>
</evidence>